<dbReference type="Proteomes" id="UP001497482">
    <property type="component" value="Chromosome 1"/>
</dbReference>
<dbReference type="AlphaFoldDB" id="A0AAV2IUM1"/>
<dbReference type="EMBL" id="OZ035823">
    <property type="protein sequence ID" value="CAL1568715.1"/>
    <property type="molecule type" value="Genomic_DNA"/>
</dbReference>
<protein>
    <submittedName>
        <fullName evidence="1">Uncharacterized protein</fullName>
    </submittedName>
</protein>
<evidence type="ECO:0000313" key="1">
    <source>
        <dbReference type="EMBL" id="CAL1568715.1"/>
    </source>
</evidence>
<sequence>MVMVCLCAVGCIDVAERIGGALPQREAGDGSFTPGGAYHAAALFHSLLRHSFTDTHHSSPPLPGFLSPASLHRALRAMARENGDIGRGEAWKKQVNDIKKIFDLKEVLGT</sequence>
<evidence type="ECO:0000313" key="2">
    <source>
        <dbReference type="Proteomes" id="UP001497482"/>
    </source>
</evidence>
<accession>A0AAV2IUM1</accession>
<name>A0AAV2IUM1_KNICA</name>
<organism evidence="1 2">
    <name type="scientific">Knipowitschia caucasica</name>
    <name type="common">Caucasian dwarf goby</name>
    <name type="synonym">Pomatoschistus caucasicus</name>
    <dbReference type="NCBI Taxonomy" id="637954"/>
    <lineage>
        <taxon>Eukaryota</taxon>
        <taxon>Metazoa</taxon>
        <taxon>Chordata</taxon>
        <taxon>Craniata</taxon>
        <taxon>Vertebrata</taxon>
        <taxon>Euteleostomi</taxon>
        <taxon>Actinopterygii</taxon>
        <taxon>Neopterygii</taxon>
        <taxon>Teleostei</taxon>
        <taxon>Neoteleostei</taxon>
        <taxon>Acanthomorphata</taxon>
        <taxon>Gobiaria</taxon>
        <taxon>Gobiiformes</taxon>
        <taxon>Gobioidei</taxon>
        <taxon>Gobiidae</taxon>
        <taxon>Gobiinae</taxon>
        <taxon>Knipowitschia</taxon>
    </lineage>
</organism>
<proteinExistence type="predicted"/>
<gene>
    <name evidence="1" type="ORF">KC01_LOCUS1281</name>
</gene>
<reference evidence="1 2" key="1">
    <citation type="submission" date="2024-04" db="EMBL/GenBank/DDBJ databases">
        <authorList>
            <person name="Waldvogel A.-M."/>
            <person name="Schoenle A."/>
        </authorList>
    </citation>
    <scope>NUCLEOTIDE SEQUENCE [LARGE SCALE GENOMIC DNA]</scope>
</reference>
<keyword evidence="2" id="KW-1185">Reference proteome</keyword>